<accession>A0A166FYX9</accession>
<evidence type="ECO:0000313" key="1">
    <source>
        <dbReference type="EMBL" id="KZL35973.1"/>
    </source>
</evidence>
<proteinExistence type="predicted"/>
<protein>
    <submittedName>
        <fullName evidence="1">Uncharacterized protein</fullName>
    </submittedName>
</protein>
<dbReference type="Proteomes" id="UP000076480">
    <property type="component" value="Unassembled WGS sequence"/>
</dbReference>
<reference evidence="1 2" key="1">
    <citation type="submission" date="2015-02" db="EMBL/GenBank/DDBJ databases">
        <title>Draft genome sequence of Lactobacillus collinoides CUPV2371 isolated from a natural cider, the first genome sequence of a strain of this species.</title>
        <authorList>
            <person name="Puertas A.I."/>
            <person name="Spano G."/>
            <person name="Capozzi V."/>
            <person name="Lamontanara A."/>
            <person name="Orru L."/>
            <person name="Duenas M.T."/>
        </authorList>
    </citation>
    <scope>NUCLEOTIDE SEQUENCE [LARGE SCALE GENOMIC DNA]</scope>
    <source>
        <strain evidence="1 2">237</strain>
    </source>
</reference>
<dbReference type="RefSeq" id="WP_054759371.1">
    <property type="nucleotide sequence ID" value="NZ_JYDC01000099.1"/>
</dbReference>
<evidence type="ECO:0000313" key="2">
    <source>
        <dbReference type="Proteomes" id="UP000076480"/>
    </source>
</evidence>
<dbReference type="EMBL" id="JYDC01000099">
    <property type="protein sequence ID" value="KZL35973.1"/>
    <property type="molecule type" value="Genomic_DNA"/>
</dbReference>
<gene>
    <name evidence="1" type="ORF">TY91_14470</name>
</gene>
<dbReference type="AlphaFoldDB" id="A0A166FYX9"/>
<keyword evidence="2" id="KW-1185">Reference proteome</keyword>
<dbReference type="PATRIC" id="fig|33960.6.peg.3649"/>
<sequence>MYLRTKQIEDHHMIEVPIEFNIGPGVIVRPYRFKNGFGYEFVSKDRLHMTDDDILAEVLRENIPREAVLTEFQRRRAAIEHALNLLLPERN</sequence>
<comment type="caution">
    <text evidence="1">The sequence shown here is derived from an EMBL/GenBank/DDBJ whole genome shotgun (WGS) entry which is preliminary data.</text>
</comment>
<organism evidence="1 2">
    <name type="scientific">Secundilactobacillus collinoides</name>
    <name type="common">Lactobacillus collinoides</name>
    <dbReference type="NCBI Taxonomy" id="33960"/>
    <lineage>
        <taxon>Bacteria</taxon>
        <taxon>Bacillati</taxon>
        <taxon>Bacillota</taxon>
        <taxon>Bacilli</taxon>
        <taxon>Lactobacillales</taxon>
        <taxon>Lactobacillaceae</taxon>
        <taxon>Secundilactobacillus</taxon>
    </lineage>
</organism>
<name>A0A166FYX9_SECCO</name>
<dbReference type="OrthoDB" id="71707at2"/>